<dbReference type="InterPro" id="IPR006047">
    <property type="entry name" value="GH13_cat_dom"/>
</dbReference>
<dbReference type="Gene3D" id="2.40.30.140">
    <property type="match status" value="1"/>
</dbReference>
<dbReference type="PIRSF" id="PIRSF001021">
    <property type="entry name" value="Alph-amls_thrmst"/>
    <property type="match status" value="1"/>
</dbReference>
<keyword evidence="6" id="KW-0326">Glycosidase</keyword>
<evidence type="ECO:0000256" key="5">
    <source>
        <dbReference type="ARBA" id="ARBA00023277"/>
    </source>
</evidence>
<dbReference type="GO" id="GO:0004553">
    <property type="term" value="F:hydrolase activity, hydrolyzing O-glycosyl compounds"/>
    <property type="evidence" value="ECO:0007669"/>
    <property type="project" value="InterPro"/>
</dbReference>
<dbReference type="SUPFAM" id="SSF51011">
    <property type="entry name" value="Glycosyl hydrolase domain"/>
    <property type="match status" value="1"/>
</dbReference>
<feature type="domain" description="Glycosyl hydrolase family 13 catalytic" evidence="9">
    <location>
        <begin position="4"/>
        <end position="393"/>
    </location>
</feature>
<evidence type="ECO:0000256" key="6">
    <source>
        <dbReference type="ARBA" id="ARBA00023295"/>
    </source>
</evidence>
<dbReference type="EMBL" id="FUWO01000002">
    <property type="protein sequence ID" value="SJZ32069.1"/>
    <property type="molecule type" value="Genomic_DNA"/>
</dbReference>
<reference evidence="11" key="1">
    <citation type="submission" date="2017-02" db="EMBL/GenBank/DDBJ databases">
        <authorList>
            <person name="Varghese N."/>
            <person name="Submissions S."/>
        </authorList>
    </citation>
    <scope>NUCLEOTIDE SEQUENCE [LARGE SCALE GENOMIC DNA]</scope>
    <source>
        <strain evidence="11">DSM 15739</strain>
    </source>
</reference>
<dbReference type="SMART" id="SM00642">
    <property type="entry name" value="Aamy"/>
    <property type="match status" value="1"/>
</dbReference>
<dbReference type="CDD" id="cd11318">
    <property type="entry name" value="AmyAc_bac_fung_AmyA"/>
    <property type="match status" value="1"/>
</dbReference>
<evidence type="ECO:0000313" key="10">
    <source>
        <dbReference type="EMBL" id="SJZ32069.1"/>
    </source>
</evidence>
<accession>A0A1T4JPK4</accession>
<dbReference type="NCBIfam" id="NF006969">
    <property type="entry name" value="PRK09441.1-2"/>
    <property type="match status" value="1"/>
</dbReference>
<dbReference type="AlphaFoldDB" id="A0A1T4JPK4"/>
<evidence type="ECO:0000256" key="2">
    <source>
        <dbReference type="ARBA" id="ARBA00008061"/>
    </source>
</evidence>
<dbReference type="InterPro" id="IPR017853">
    <property type="entry name" value="GH"/>
</dbReference>
<dbReference type="Pfam" id="PF00128">
    <property type="entry name" value="Alpha-amylase"/>
    <property type="match status" value="1"/>
</dbReference>
<keyword evidence="4" id="KW-0378">Hydrolase</keyword>
<proteinExistence type="inferred from homology"/>
<keyword evidence="11" id="KW-1185">Reference proteome</keyword>
<keyword evidence="8" id="KW-0106">Calcium</keyword>
<feature type="active site" description="Proton donor" evidence="7">
    <location>
        <position position="264"/>
    </location>
</feature>
<gene>
    <name evidence="10" type="ORF">SAMN02746011_00260</name>
</gene>
<comment type="similarity">
    <text evidence="2">Belongs to the glycosyl hydrolase 13 family.</text>
</comment>
<dbReference type="InterPro" id="IPR015237">
    <property type="entry name" value="Alpha-amylase_C_pro"/>
</dbReference>
<dbReference type="Gene3D" id="3.20.20.80">
    <property type="entry name" value="Glycosidases"/>
    <property type="match status" value="1"/>
</dbReference>
<dbReference type="Proteomes" id="UP000189941">
    <property type="component" value="Unassembled WGS sequence"/>
</dbReference>
<dbReference type="NCBIfam" id="NF006968">
    <property type="entry name" value="PRK09441.1-1"/>
    <property type="match status" value="1"/>
</dbReference>
<protein>
    <submittedName>
        <fullName evidence="10">Alpha-amylase</fullName>
    </submittedName>
</protein>
<name>A0A1T4JPK4_9LACT</name>
<dbReference type="RefSeq" id="WP_078755123.1">
    <property type="nucleotide sequence ID" value="NZ_FUWO01000002.1"/>
</dbReference>
<dbReference type="STRING" id="1121925.SAMN02746011_00260"/>
<dbReference type="Gene3D" id="2.60.40.1180">
    <property type="entry name" value="Golgi alpha-mannosidase II"/>
    <property type="match status" value="1"/>
</dbReference>
<dbReference type="NCBIfam" id="NF006971">
    <property type="entry name" value="PRK09441.1-4"/>
    <property type="match status" value="1"/>
</dbReference>
<sequence>MTNPVIMQYFEWYLPDDGQHWNRLKEDAQHLKELGINQVWMPPAFKATGTNDVGYGVYDLYDLGQFDQNGSVRTKYGTKEEYLAAIKALKEQGIKPIADIVLNHKANGDEKEAFMVLKMDPKNRQKPLSEPYEIEAWTHFYFPGRNKTYSDFEWHWYHFTGTDYDARHDETGIYMILGDNKGWANGDLVDTENGNFDYLMFTDIDFRHPEVKNHLYQWAHWFIQETGIQGLRLDAIKHIDANFMKNFIEYIHDNTDEDFFIFGEYWNPDVNAKEVYLAQTDYEIDLVDVGLHMNFHLASKNGNHYDLSTILNDTLMEKNPFEAVTFVENHDTQKGQALQSYVEDWFKPSAYAIILLMQNGQPCVFYGDYYGVNHEQFGQPKLQWILDKLLYLRKDYAYGEENRYFDHPNCIGWTRLGTEDHPNALAVVISNGDEGWKNMNVGALNAGKVFIDYLGHHDAQITIDENGNADFPVRAGSVSCWVEK</sequence>
<evidence type="ECO:0000256" key="3">
    <source>
        <dbReference type="ARBA" id="ARBA00022723"/>
    </source>
</evidence>
<feature type="binding site" evidence="8">
    <location>
        <position position="197"/>
    </location>
    <ligand>
        <name>Ca(2+)</name>
        <dbReference type="ChEBI" id="CHEBI:29108"/>
        <label>1</label>
    </ligand>
</feature>
<feature type="active site" description="Nucleophile" evidence="7">
    <location>
        <position position="234"/>
    </location>
</feature>
<evidence type="ECO:0000313" key="11">
    <source>
        <dbReference type="Proteomes" id="UP000189941"/>
    </source>
</evidence>
<dbReference type="InterPro" id="IPR013776">
    <property type="entry name" value="A-amylase_thermo"/>
</dbReference>
<evidence type="ECO:0000256" key="8">
    <source>
        <dbReference type="PIRSR" id="PIRSR001021-2"/>
    </source>
</evidence>
<feature type="binding site" evidence="8">
    <location>
        <position position="103"/>
    </location>
    <ligand>
        <name>Ca(2+)</name>
        <dbReference type="ChEBI" id="CHEBI:29108"/>
        <label>1</label>
    </ligand>
</feature>
<evidence type="ECO:0000259" key="9">
    <source>
        <dbReference type="SMART" id="SM00642"/>
    </source>
</evidence>
<organism evidence="10 11">
    <name type="scientific">Globicatella sulfidifaciens DSM 15739</name>
    <dbReference type="NCBI Taxonomy" id="1121925"/>
    <lineage>
        <taxon>Bacteria</taxon>
        <taxon>Bacillati</taxon>
        <taxon>Bacillota</taxon>
        <taxon>Bacilli</taxon>
        <taxon>Lactobacillales</taxon>
        <taxon>Aerococcaceae</taxon>
        <taxon>Globicatella</taxon>
    </lineage>
</organism>
<keyword evidence="3 8" id="KW-0479">Metal-binding</keyword>
<dbReference type="OrthoDB" id="9805159at2"/>
<feature type="binding site" evidence="8">
    <location>
        <position position="205"/>
    </location>
    <ligand>
        <name>Ca(2+)</name>
        <dbReference type="ChEBI" id="CHEBI:29108"/>
        <label>2</label>
    </ligand>
</feature>
<evidence type="ECO:0000256" key="1">
    <source>
        <dbReference type="ARBA" id="ARBA00001913"/>
    </source>
</evidence>
<dbReference type="GO" id="GO:0005975">
    <property type="term" value="P:carbohydrate metabolic process"/>
    <property type="evidence" value="ECO:0007669"/>
    <property type="project" value="InterPro"/>
</dbReference>
<dbReference type="SUPFAM" id="SSF51445">
    <property type="entry name" value="(Trans)glycosidases"/>
    <property type="match status" value="1"/>
</dbReference>
<feature type="binding site" evidence="8">
    <location>
        <position position="238"/>
    </location>
    <ligand>
        <name>Ca(2+)</name>
        <dbReference type="ChEBI" id="CHEBI:29108"/>
        <label>1</label>
    </ligand>
</feature>
<dbReference type="PANTHER" id="PTHR43447">
    <property type="entry name" value="ALPHA-AMYLASE"/>
    <property type="match status" value="1"/>
</dbReference>
<keyword evidence="5" id="KW-0119">Carbohydrate metabolism</keyword>
<dbReference type="GO" id="GO:0005509">
    <property type="term" value="F:calcium ion binding"/>
    <property type="evidence" value="ECO:0007669"/>
    <property type="project" value="InterPro"/>
</dbReference>
<comment type="cofactor">
    <cofactor evidence="1">
        <name>Ca(2+)</name>
        <dbReference type="ChEBI" id="CHEBI:29108"/>
    </cofactor>
</comment>
<evidence type="ECO:0000256" key="7">
    <source>
        <dbReference type="PIRSR" id="PIRSR001021-1"/>
    </source>
</evidence>
<dbReference type="Pfam" id="PF09154">
    <property type="entry name" value="Alpha-amy_C_pro"/>
    <property type="match status" value="1"/>
</dbReference>
<evidence type="ECO:0000256" key="4">
    <source>
        <dbReference type="ARBA" id="ARBA00022801"/>
    </source>
</evidence>
<feature type="binding site" evidence="8">
    <location>
        <position position="203"/>
    </location>
    <ligand>
        <name>Ca(2+)</name>
        <dbReference type="ChEBI" id="CHEBI:29108"/>
        <label>1</label>
    </ligand>
</feature>
<dbReference type="InterPro" id="IPR013780">
    <property type="entry name" value="Glyco_hydro_b"/>
</dbReference>